<gene>
    <name evidence="2" type="ORF">AK812_SmicGene32697</name>
</gene>
<comment type="caution">
    <text evidence="2">The sequence shown here is derived from an EMBL/GenBank/DDBJ whole genome shotgun (WGS) entry which is preliminary data.</text>
</comment>
<dbReference type="Proteomes" id="UP000186817">
    <property type="component" value="Unassembled WGS sequence"/>
</dbReference>
<organism evidence="2 3">
    <name type="scientific">Symbiodinium microadriaticum</name>
    <name type="common">Dinoflagellate</name>
    <name type="synonym">Zooxanthella microadriatica</name>
    <dbReference type="NCBI Taxonomy" id="2951"/>
    <lineage>
        <taxon>Eukaryota</taxon>
        <taxon>Sar</taxon>
        <taxon>Alveolata</taxon>
        <taxon>Dinophyceae</taxon>
        <taxon>Suessiales</taxon>
        <taxon>Symbiodiniaceae</taxon>
        <taxon>Symbiodinium</taxon>
    </lineage>
</organism>
<feature type="region of interest" description="Disordered" evidence="1">
    <location>
        <begin position="80"/>
        <end position="99"/>
    </location>
</feature>
<keyword evidence="3" id="KW-1185">Reference proteome</keyword>
<dbReference type="AlphaFoldDB" id="A0A1Q9CTG7"/>
<evidence type="ECO:0000256" key="1">
    <source>
        <dbReference type="SAM" id="MobiDB-lite"/>
    </source>
</evidence>
<dbReference type="EMBL" id="LSRX01000928">
    <property type="protein sequence ID" value="OLP86228.1"/>
    <property type="molecule type" value="Genomic_DNA"/>
</dbReference>
<evidence type="ECO:0000313" key="2">
    <source>
        <dbReference type="EMBL" id="OLP86228.1"/>
    </source>
</evidence>
<proteinExistence type="predicted"/>
<evidence type="ECO:0000313" key="3">
    <source>
        <dbReference type="Proteomes" id="UP000186817"/>
    </source>
</evidence>
<reference evidence="2 3" key="1">
    <citation type="submission" date="2016-02" db="EMBL/GenBank/DDBJ databases">
        <title>Genome analysis of coral dinoflagellate symbionts highlights evolutionary adaptations to a symbiotic lifestyle.</title>
        <authorList>
            <person name="Aranda M."/>
            <person name="Li Y."/>
            <person name="Liew Y.J."/>
            <person name="Baumgarten S."/>
            <person name="Simakov O."/>
            <person name="Wilson M."/>
            <person name="Piel J."/>
            <person name="Ashoor H."/>
            <person name="Bougouffa S."/>
            <person name="Bajic V.B."/>
            <person name="Ryu T."/>
            <person name="Ravasi T."/>
            <person name="Bayer T."/>
            <person name="Micklem G."/>
            <person name="Kim H."/>
            <person name="Bhak J."/>
            <person name="Lajeunesse T.C."/>
            <person name="Voolstra C.R."/>
        </authorList>
    </citation>
    <scope>NUCLEOTIDE SEQUENCE [LARGE SCALE GENOMIC DNA]</scope>
    <source>
        <strain evidence="2 3">CCMP2467</strain>
    </source>
</reference>
<name>A0A1Q9CTG7_SYMMI</name>
<feature type="region of interest" description="Disordered" evidence="1">
    <location>
        <begin position="31"/>
        <end position="52"/>
    </location>
</feature>
<protein>
    <submittedName>
        <fullName evidence="2">Uncharacterized protein</fullName>
    </submittedName>
</protein>
<accession>A0A1Q9CTG7</accession>
<feature type="compositionally biased region" description="Polar residues" evidence="1">
    <location>
        <begin position="39"/>
        <end position="48"/>
    </location>
</feature>
<sequence>MATGVPETYLWYNLKVLNDNWFEVALRTDASPPELSVPTPASRSPELNKNTRKTARAYETDLAYIGERYDVLSRISRMPPRPSYALPEDGFNEQEKWMK</sequence>